<proteinExistence type="predicted"/>
<keyword evidence="2 5" id="KW-0812">Transmembrane</keyword>
<evidence type="ECO:0000256" key="1">
    <source>
        <dbReference type="ARBA" id="ARBA00004141"/>
    </source>
</evidence>
<feature type="transmembrane region" description="Helical" evidence="5">
    <location>
        <begin position="288"/>
        <end position="308"/>
    </location>
</feature>
<dbReference type="PANTHER" id="PTHR23291">
    <property type="entry name" value="BAX INHIBITOR-RELATED"/>
    <property type="match status" value="1"/>
</dbReference>
<evidence type="ECO:0000256" key="2">
    <source>
        <dbReference type="ARBA" id="ARBA00022692"/>
    </source>
</evidence>
<feature type="transmembrane region" description="Helical" evidence="5">
    <location>
        <begin position="236"/>
        <end position="254"/>
    </location>
</feature>
<organism evidence="6 7">
    <name type="scientific">Petromyzon marinus</name>
    <name type="common">Sea lamprey</name>
    <dbReference type="NCBI Taxonomy" id="7757"/>
    <lineage>
        <taxon>Eukaryota</taxon>
        <taxon>Metazoa</taxon>
        <taxon>Chordata</taxon>
        <taxon>Craniata</taxon>
        <taxon>Vertebrata</taxon>
        <taxon>Cyclostomata</taxon>
        <taxon>Hyperoartia</taxon>
        <taxon>Petromyzontiformes</taxon>
        <taxon>Petromyzontidae</taxon>
        <taxon>Petromyzon</taxon>
    </lineage>
</organism>
<evidence type="ECO:0000256" key="3">
    <source>
        <dbReference type="ARBA" id="ARBA00022989"/>
    </source>
</evidence>
<protein>
    <submittedName>
        <fullName evidence="7">Protein lifeguard 4</fullName>
    </submittedName>
</protein>
<feature type="transmembrane region" description="Helical" evidence="5">
    <location>
        <begin position="34"/>
        <end position="54"/>
    </location>
</feature>
<dbReference type="GO" id="GO:0043066">
    <property type="term" value="P:negative regulation of apoptotic process"/>
    <property type="evidence" value="ECO:0007669"/>
    <property type="project" value="TreeGrafter"/>
</dbReference>
<feature type="transmembrane region" description="Helical" evidence="5">
    <location>
        <begin position="66"/>
        <end position="85"/>
    </location>
</feature>
<evidence type="ECO:0000256" key="4">
    <source>
        <dbReference type="ARBA" id="ARBA00023136"/>
    </source>
</evidence>
<keyword evidence="3 5" id="KW-1133">Transmembrane helix</keyword>
<dbReference type="AlphaFoldDB" id="A0AAJ7XGA2"/>
<dbReference type="Pfam" id="PF01027">
    <property type="entry name" value="Bax1-I"/>
    <property type="match status" value="2"/>
</dbReference>
<dbReference type="Proteomes" id="UP001318040">
    <property type="component" value="Chromosome 62"/>
</dbReference>
<feature type="transmembrane region" description="Helical" evidence="5">
    <location>
        <begin position="320"/>
        <end position="342"/>
    </location>
</feature>
<feature type="transmembrane region" description="Helical" evidence="5">
    <location>
        <begin position="263"/>
        <end position="282"/>
    </location>
</feature>
<dbReference type="KEGG" id="pmrn:116955873"/>
<feature type="transmembrane region" description="Helical" evidence="5">
    <location>
        <begin position="120"/>
        <end position="139"/>
    </location>
</feature>
<sequence length="360" mass="39730">MDTMKPSALENDFCYGTNVASAHVSIRMGFLRKVYAILSAQILLTVAVAALMDWSDVVEDFVQKNSWVMLISCVLSMGLLLALFAKRRDHPTNLILLFAFTLVEAFTLGVVVTFYDHAVVFQACVLTAAAFVGLTAYTLQTKRDFSRMGTGLFAGLWILIIAGFLGLFLRYPLVELALAGGGALLFCGFVVWDTQRLLHRLSPEDFVEGAVSLYLDLINLFLYILRLLEAVRRNSWVMLISCVLLMGSLLALLAKRRDDPSNLFLFFAFTLVQGFSLGYLVTFYDHAVVFQACVLMAAAFVGLTVYTLKTKRGASRMVTGFYAGLWILIIAGFLGLFLRYLLVELALAGGGALLFCGFVV</sequence>
<dbReference type="GO" id="GO:0016020">
    <property type="term" value="C:membrane"/>
    <property type="evidence" value="ECO:0007669"/>
    <property type="project" value="UniProtKB-SubCell"/>
</dbReference>
<gene>
    <name evidence="7" type="primary">TMBIM4</name>
</gene>
<evidence type="ECO:0000313" key="6">
    <source>
        <dbReference type="Proteomes" id="UP001318040"/>
    </source>
</evidence>
<feature type="transmembrane region" description="Helical" evidence="5">
    <location>
        <begin position="206"/>
        <end position="224"/>
    </location>
</feature>
<keyword evidence="4 5" id="KW-0472">Membrane</keyword>
<keyword evidence="6" id="KW-1185">Reference proteome</keyword>
<feature type="transmembrane region" description="Helical" evidence="5">
    <location>
        <begin position="176"/>
        <end position="194"/>
    </location>
</feature>
<dbReference type="CTD" id="51643"/>
<reference evidence="7" key="1">
    <citation type="submission" date="2025-08" db="UniProtKB">
        <authorList>
            <consortium name="RefSeq"/>
        </authorList>
    </citation>
    <scope>IDENTIFICATION</scope>
    <source>
        <tissue evidence="7">Sperm</tissue>
    </source>
</reference>
<name>A0AAJ7XGA2_PETMA</name>
<feature type="transmembrane region" description="Helical" evidence="5">
    <location>
        <begin position="151"/>
        <end position="170"/>
    </location>
</feature>
<feature type="transmembrane region" description="Helical" evidence="5">
    <location>
        <begin position="94"/>
        <end position="114"/>
    </location>
</feature>
<accession>A0AAJ7XGA2</accession>
<evidence type="ECO:0000256" key="5">
    <source>
        <dbReference type="SAM" id="Phobius"/>
    </source>
</evidence>
<dbReference type="RefSeq" id="XP_032833092.1">
    <property type="nucleotide sequence ID" value="XM_032977201.1"/>
</dbReference>
<dbReference type="InterPro" id="IPR006214">
    <property type="entry name" value="Bax_inhibitor_1-related"/>
</dbReference>
<evidence type="ECO:0000313" key="7">
    <source>
        <dbReference type="RefSeq" id="XP_032833092.1"/>
    </source>
</evidence>
<comment type="subcellular location">
    <subcellularLocation>
        <location evidence="1">Membrane</location>
        <topology evidence="1">Multi-pass membrane protein</topology>
    </subcellularLocation>
</comment>
<dbReference type="PANTHER" id="PTHR23291:SF50">
    <property type="entry name" value="PROTEIN LIFEGUARD 4"/>
    <property type="match status" value="1"/>
</dbReference>